<dbReference type="PROSITE" id="PS50109">
    <property type="entry name" value="HIS_KIN"/>
    <property type="match status" value="1"/>
</dbReference>
<dbReference type="Pfam" id="PF01590">
    <property type="entry name" value="GAF"/>
    <property type="match status" value="1"/>
</dbReference>
<keyword evidence="9" id="KW-0547">Nucleotide-binding</keyword>
<dbReference type="Gene3D" id="3.30.450.20">
    <property type="entry name" value="PAS domain"/>
    <property type="match status" value="1"/>
</dbReference>
<dbReference type="EMBL" id="JAMPLM010000051">
    <property type="protein sequence ID" value="MEP1062053.1"/>
    <property type="molecule type" value="Genomic_DNA"/>
</dbReference>
<dbReference type="SUPFAM" id="SSF55874">
    <property type="entry name" value="ATPase domain of HSP90 chaperone/DNA topoisomerase II/histidine kinase"/>
    <property type="match status" value="1"/>
</dbReference>
<dbReference type="InterPro" id="IPR001610">
    <property type="entry name" value="PAC"/>
</dbReference>
<dbReference type="Pfam" id="PF13185">
    <property type="entry name" value="GAF_2"/>
    <property type="match status" value="1"/>
</dbReference>
<dbReference type="SMART" id="SM00086">
    <property type="entry name" value="PAC"/>
    <property type="match status" value="1"/>
</dbReference>
<dbReference type="SMART" id="SM00065">
    <property type="entry name" value="GAF"/>
    <property type="match status" value="2"/>
</dbReference>
<dbReference type="InterPro" id="IPR000014">
    <property type="entry name" value="PAS"/>
</dbReference>
<dbReference type="InterPro" id="IPR005467">
    <property type="entry name" value="His_kinase_dom"/>
</dbReference>
<dbReference type="Gene3D" id="3.30.450.40">
    <property type="match status" value="2"/>
</dbReference>
<dbReference type="Pfam" id="PF00512">
    <property type="entry name" value="HisKA"/>
    <property type="match status" value="1"/>
</dbReference>
<evidence type="ECO:0000256" key="2">
    <source>
        <dbReference type="ARBA" id="ARBA00012438"/>
    </source>
</evidence>
<dbReference type="RefSeq" id="WP_190449445.1">
    <property type="nucleotide sequence ID" value="NZ_JAMPLM010000051.1"/>
</dbReference>
<dbReference type="InterPro" id="IPR013655">
    <property type="entry name" value="PAS_fold_3"/>
</dbReference>
<dbReference type="SUPFAM" id="SSF47384">
    <property type="entry name" value="Homodimeric domain of signal transducing histidine kinase"/>
    <property type="match status" value="1"/>
</dbReference>
<dbReference type="SMART" id="SM00388">
    <property type="entry name" value="HisKA"/>
    <property type="match status" value="1"/>
</dbReference>
<dbReference type="InterPro" id="IPR000700">
    <property type="entry name" value="PAS-assoc_C"/>
</dbReference>
<keyword evidence="4" id="KW-0808">Transferase</keyword>
<protein>
    <recommendedName>
        <fullName evidence="2">histidine kinase</fullName>
        <ecNumber evidence="2">2.7.13.3</ecNumber>
    </recommendedName>
</protein>
<dbReference type="InterPro" id="IPR036890">
    <property type="entry name" value="HATPase_C_sf"/>
</dbReference>
<dbReference type="PANTHER" id="PTHR43047:SF72">
    <property type="entry name" value="OSMOSENSING HISTIDINE PROTEIN KINASE SLN1"/>
    <property type="match status" value="1"/>
</dbReference>
<accession>A0ABV0KSN7</accession>
<name>A0ABV0KSN7_9CYAN</name>
<dbReference type="CDD" id="cd16922">
    <property type="entry name" value="HATPase_EvgS-ArcB-TorS-like"/>
    <property type="match status" value="1"/>
</dbReference>
<dbReference type="InterPro" id="IPR004358">
    <property type="entry name" value="Sig_transdc_His_kin-like_C"/>
</dbReference>
<comment type="caution">
    <text evidence="9">The sequence shown here is derived from an EMBL/GenBank/DDBJ whole genome shotgun (WGS) entry which is preliminary data.</text>
</comment>
<dbReference type="SUPFAM" id="SSF55781">
    <property type="entry name" value="GAF domain-like"/>
    <property type="match status" value="2"/>
</dbReference>
<dbReference type="InterPro" id="IPR003594">
    <property type="entry name" value="HATPase_dom"/>
</dbReference>
<dbReference type="Pfam" id="PF08447">
    <property type="entry name" value="PAS_3"/>
    <property type="match status" value="1"/>
</dbReference>
<dbReference type="SMART" id="SM00387">
    <property type="entry name" value="HATPase_c"/>
    <property type="match status" value="1"/>
</dbReference>
<evidence type="ECO:0000256" key="5">
    <source>
        <dbReference type="ARBA" id="ARBA00022777"/>
    </source>
</evidence>
<feature type="domain" description="PAC" evidence="8">
    <location>
        <begin position="257"/>
        <end position="309"/>
    </location>
</feature>
<dbReference type="CDD" id="cd00082">
    <property type="entry name" value="HisKA"/>
    <property type="match status" value="1"/>
</dbReference>
<evidence type="ECO:0000256" key="3">
    <source>
        <dbReference type="ARBA" id="ARBA00022553"/>
    </source>
</evidence>
<reference evidence="9 10" key="1">
    <citation type="submission" date="2022-04" db="EMBL/GenBank/DDBJ databases">
        <title>Positive selection, recombination, and allopatry shape intraspecific diversity of widespread and dominant cyanobacteria.</title>
        <authorList>
            <person name="Wei J."/>
            <person name="Shu W."/>
            <person name="Hu C."/>
        </authorList>
    </citation>
    <scope>NUCLEOTIDE SEQUENCE [LARGE SCALE GENOMIC DNA]</scope>
    <source>
        <strain evidence="9 10">AS-A4</strain>
    </source>
</reference>
<comment type="catalytic activity">
    <reaction evidence="1">
        <text>ATP + protein L-histidine = ADP + protein N-phospho-L-histidine.</text>
        <dbReference type="EC" id="2.7.13.3"/>
    </reaction>
</comment>
<dbReference type="GO" id="GO:0005524">
    <property type="term" value="F:ATP binding"/>
    <property type="evidence" value="ECO:0007669"/>
    <property type="project" value="UniProtKB-KW"/>
</dbReference>
<organism evidence="9 10">
    <name type="scientific">Stenomitos frigidus AS-A4</name>
    <dbReference type="NCBI Taxonomy" id="2933935"/>
    <lineage>
        <taxon>Bacteria</taxon>
        <taxon>Bacillati</taxon>
        <taxon>Cyanobacteriota</taxon>
        <taxon>Cyanophyceae</taxon>
        <taxon>Leptolyngbyales</taxon>
        <taxon>Leptolyngbyaceae</taxon>
        <taxon>Stenomitos</taxon>
    </lineage>
</organism>
<evidence type="ECO:0000256" key="6">
    <source>
        <dbReference type="ARBA" id="ARBA00023012"/>
    </source>
</evidence>
<proteinExistence type="predicted"/>
<dbReference type="EC" id="2.7.13.3" evidence="2"/>
<feature type="domain" description="Histidine kinase" evidence="7">
    <location>
        <begin position="494"/>
        <end position="737"/>
    </location>
</feature>
<dbReference type="PANTHER" id="PTHR43047">
    <property type="entry name" value="TWO-COMPONENT HISTIDINE PROTEIN KINASE"/>
    <property type="match status" value="1"/>
</dbReference>
<dbReference type="PRINTS" id="PR00344">
    <property type="entry name" value="BCTRLSENSOR"/>
</dbReference>
<evidence type="ECO:0000259" key="7">
    <source>
        <dbReference type="PROSITE" id="PS50109"/>
    </source>
</evidence>
<keyword evidence="9" id="KW-0067">ATP-binding</keyword>
<dbReference type="NCBIfam" id="TIGR00229">
    <property type="entry name" value="sensory_box"/>
    <property type="match status" value="1"/>
</dbReference>
<keyword evidence="3" id="KW-0597">Phosphoprotein</keyword>
<dbReference type="Gene3D" id="1.10.287.130">
    <property type="match status" value="1"/>
</dbReference>
<gene>
    <name evidence="9" type="ORF">NDI38_27130</name>
</gene>
<dbReference type="Proteomes" id="UP001476950">
    <property type="component" value="Unassembled WGS sequence"/>
</dbReference>
<sequence>MSIAPLPENESDRLHSLCQYQILDTEPELGFDDLTSLAASICNTPIALVSLVDAQRQWFKAKVGTEVAETARDIAFCSHTILQSDILLVPDALTDERFNTNPLVTAEPYIRFYAGVPLIMPDGYVLGTLCVIDFIPRELNPSQLEALKALGRQVVAQLELRRKLLEADHLTRELQHNEAALRESEERFRTMADSAPVLIWIDGQDQRSVFHNQTWLDFTGRSFAQEYGDGWQESIHPDDRSSWFQRYALAFKAREPFTSDYRLRRADGEYRWMLETGVPRWLPDGTFAGFVGSCVDITDHKEAEQDRQLLKMVTHAIVNSPDFHSALRVALQKVCEATQWEFGEAWVPNLDKTLMVCSPAWYSKTDRLNEFRQSSEGFTFPPGKGLPGRVWVSKRTEWHQDVSLESTYLRAEAATTAGLKATLGIPLIANNDVIAILVFYMFEARQEDQRLIDLIAASTELGLFIQRKQAEEEMLKSLAKEQELNRFKSNFIANISHELRTPLTSVLGLSTVLLTQHFGDLNAKQAQYLSLIHSSGDHLLKLINDLLDLAKIEAGKQELNKTAIDVVELCQNAIEMLEVRAIEKRQVISLQLPLAVESIVVDQQRVVQILLNYLSNAVKFTPEGGKITISSRLASGLELEQNTLPPVSTDNTALMVIEPDARFLVLEVTDTGIGISQEKQHLLFQTFQQLDVVSDRKYEGSGLGLSLTKQLAELHGGRVSVCSTLGSGSTFSVWLPL</sequence>
<evidence type="ECO:0000256" key="4">
    <source>
        <dbReference type="ARBA" id="ARBA00022679"/>
    </source>
</evidence>
<dbReference type="Gene3D" id="3.30.565.10">
    <property type="entry name" value="Histidine kinase-like ATPase, C-terminal domain"/>
    <property type="match status" value="1"/>
</dbReference>
<keyword evidence="6" id="KW-0902">Two-component regulatory system</keyword>
<dbReference type="SUPFAM" id="SSF55785">
    <property type="entry name" value="PYP-like sensor domain (PAS domain)"/>
    <property type="match status" value="1"/>
</dbReference>
<evidence type="ECO:0000313" key="9">
    <source>
        <dbReference type="EMBL" id="MEP1062053.1"/>
    </source>
</evidence>
<dbReference type="InterPro" id="IPR003018">
    <property type="entry name" value="GAF"/>
</dbReference>
<dbReference type="InterPro" id="IPR035965">
    <property type="entry name" value="PAS-like_dom_sf"/>
</dbReference>
<evidence type="ECO:0000256" key="1">
    <source>
        <dbReference type="ARBA" id="ARBA00000085"/>
    </source>
</evidence>
<evidence type="ECO:0000259" key="8">
    <source>
        <dbReference type="PROSITE" id="PS50113"/>
    </source>
</evidence>
<dbReference type="InterPro" id="IPR003661">
    <property type="entry name" value="HisK_dim/P_dom"/>
</dbReference>
<keyword evidence="5" id="KW-0418">Kinase</keyword>
<dbReference type="Pfam" id="PF02518">
    <property type="entry name" value="HATPase_c"/>
    <property type="match status" value="1"/>
</dbReference>
<dbReference type="PROSITE" id="PS50113">
    <property type="entry name" value="PAC"/>
    <property type="match status" value="1"/>
</dbReference>
<keyword evidence="10" id="KW-1185">Reference proteome</keyword>
<dbReference type="CDD" id="cd00130">
    <property type="entry name" value="PAS"/>
    <property type="match status" value="1"/>
</dbReference>
<dbReference type="InterPro" id="IPR029016">
    <property type="entry name" value="GAF-like_dom_sf"/>
</dbReference>
<evidence type="ECO:0000313" key="10">
    <source>
        <dbReference type="Proteomes" id="UP001476950"/>
    </source>
</evidence>
<dbReference type="InterPro" id="IPR036097">
    <property type="entry name" value="HisK_dim/P_sf"/>
</dbReference>